<keyword evidence="4" id="KW-0227">DNA damage</keyword>
<evidence type="ECO:0000256" key="2">
    <source>
        <dbReference type="ARBA" id="ARBA00022840"/>
    </source>
</evidence>
<evidence type="ECO:0000313" key="7">
    <source>
        <dbReference type="EMBL" id="OLL23002.1"/>
    </source>
</evidence>
<protein>
    <recommendedName>
        <fullName evidence="5">MutS protein homolog 3</fullName>
    </recommendedName>
</protein>
<dbReference type="Gene3D" id="3.40.50.300">
    <property type="entry name" value="P-loop containing nucleotide triphosphate hydrolases"/>
    <property type="match status" value="1"/>
</dbReference>
<organism evidence="7 8">
    <name type="scientific">Neolecta irregularis (strain DAH-3)</name>
    <dbReference type="NCBI Taxonomy" id="1198029"/>
    <lineage>
        <taxon>Eukaryota</taxon>
        <taxon>Fungi</taxon>
        <taxon>Dikarya</taxon>
        <taxon>Ascomycota</taxon>
        <taxon>Taphrinomycotina</taxon>
        <taxon>Neolectales</taxon>
        <taxon>Neolectaceae</taxon>
        <taxon>Neolecta</taxon>
    </lineage>
</organism>
<comment type="caution">
    <text evidence="7">The sequence shown here is derived from an EMBL/GenBank/DDBJ whole genome shotgun (WGS) entry which is preliminary data.</text>
</comment>
<dbReference type="OrthoDB" id="10252754at2759"/>
<dbReference type="GO" id="GO:0006298">
    <property type="term" value="P:mismatch repair"/>
    <property type="evidence" value="ECO:0007669"/>
    <property type="project" value="InterPro"/>
</dbReference>
<feature type="domain" description="DNA mismatch repair proteins mutS family" evidence="6">
    <location>
        <begin position="103"/>
        <end position="119"/>
    </location>
</feature>
<dbReference type="STRING" id="1198029.A0A1U7LKD0"/>
<dbReference type="InterPro" id="IPR045076">
    <property type="entry name" value="MutS"/>
</dbReference>
<dbReference type="GO" id="GO:0005634">
    <property type="term" value="C:nucleus"/>
    <property type="evidence" value="ECO:0007669"/>
    <property type="project" value="TreeGrafter"/>
</dbReference>
<keyword evidence="2" id="KW-0067">ATP-binding</keyword>
<evidence type="ECO:0000313" key="8">
    <source>
        <dbReference type="Proteomes" id="UP000186594"/>
    </source>
</evidence>
<accession>A0A1U7LKD0</accession>
<dbReference type="Proteomes" id="UP000186594">
    <property type="component" value="Unassembled WGS sequence"/>
</dbReference>
<dbReference type="SUPFAM" id="SSF52540">
    <property type="entry name" value="P-loop containing nucleoside triphosphate hydrolases"/>
    <property type="match status" value="1"/>
</dbReference>
<keyword evidence="3" id="KW-0238">DNA-binding</keyword>
<sequence length="250" mass="27866">MVEHLLLDSYVPNDVHLSTDRIRTMFLTGPNMGGKSSYTKQIALISIIAQIGCYVPATSAKLGLLDGIYTRMGAFDNIISGLSTFHVEMSETSDIIKQATPKSLVILDELGRGSSEIDGMAIAGSAVRYFHEDIKCLTVFVTHYPLLTDLAKELPEEVGTYHMGFMEDESSKDVTFLYTVTQGTAHKSYGLNVARLAGLPNEVLSRAREKADEIENTVRERQLRRWAGKTREFIRHPRDLEQLLELAGRV</sequence>
<dbReference type="PANTHER" id="PTHR11361:SF122">
    <property type="entry name" value="DNA MISMATCH REPAIR PROTEIN MSH3"/>
    <property type="match status" value="1"/>
</dbReference>
<dbReference type="InterPro" id="IPR027417">
    <property type="entry name" value="P-loop_NTPase"/>
</dbReference>
<reference evidence="7 8" key="1">
    <citation type="submission" date="2016-04" db="EMBL/GenBank/DDBJ databases">
        <title>Evolutionary innovation and constraint leading to complex multicellularity in the Ascomycota.</title>
        <authorList>
            <person name="Cisse O."/>
            <person name="Nguyen A."/>
            <person name="Hewitt D.A."/>
            <person name="Jedd G."/>
            <person name="Stajich J.E."/>
        </authorList>
    </citation>
    <scope>NUCLEOTIDE SEQUENCE [LARGE SCALE GENOMIC DNA]</scope>
    <source>
        <strain evidence="7 8">DAH-3</strain>
    </source>
</reference>
<evidence type="ECO:0000259" key="6">
    <source>
        <dbReference type="PROSITE" id="PS00486"/>
    </source>
</evidence>
<proteinExistence type="predicted"/>
<dbReference type="InterPro" id="IPR000432">
    <property type="entry name" value="DNA_mismatch_repair_MutS_C"/>
</dbReference>
<dbReference type="AlphaFoldDB" id="A0A1U7LKD0"/>
<dbReference type="PROSITE" id="PS00486">
    <property type="entry name" value="DNA_MISMATCH_REPAIR_2"/>
    <property type="match status" value="1"/>
</dbReference>
<dbReference type="OMA" id="SHACHIA"/>
<evidence type="ECO:0000256" key="5">
    <source>
        <dbReference type="ARBA" id="ARBA00029792"/>
    </source>
</evidence>
<keyword evidence="4" id="KW-0234">DNA repair</keyword>
<dbReference type="PANTHER" id="PTHR11361">
    <property type="entry name" value="DNA MISMATCH REPAIR PROTEIN MUTS FAMILY MEMBER"/>
    <property type="match status" value="1"/>
</dbReference>
<dbReference type="GO" id="GO:0005524">
    <property type="term" value="F:ATP binding"/>
    <property type="evidence" value="ECO:0007669"/>
    <property type="project" value="UniProtKB-KW"/>
</dbReference>
<keyword evidence="1" id="KW-0547">Nucleotide-binding</keyword>
<gene>
    <name evidence="7" type="ORF">NEOLI_005429</name>
</gene>
<dbReference type="EMBL" id="LXFE01002416">
    <property type="protein sequence ID" value="OLL23002.1"/>
    <property type="molecule type" value="Genomic_DNA"/>
</dbReference>
<evidence type="ECO:0000256" key="4">
    <source>
        <dbReference type="ARBA" id="ARBA00023204"/>
    </source>
</evidence>
<dbReference type="SMART" id="SM00534">
    <property type="entry name" value="MUTSac"/>
    <property type="match status" value="1"/>
</dbReference>
<evidence type="ECO:0000256" key="1">
    <source>
        <dbReference type="ARBA" id="ARBA00022741"/>
    </source>
</evidence>
<dbReference type="Pfam" id="PF00488">
    <property type="entry name" value="MutS_V"/>
    <property type="match status" value="1"/>
</dbReference>
<dbReference type="GO" id="GO:0030983">
    <property type="term" value="F:mismatched DNA binding"/>
    <property type="evidence" value="ECO:0007669"/>
    <property type="project" value="InterPro"/>
</dbReference>
<dbReference type="GO" id="GO:0006312">
    <property type="term" value="P:mitotic recombination"/>
    <property type="evidence" value="ECO:0007669"/>
    <property type="project" value="TreeGrafter"/>
</dbReference>
<name>A0A1U7LKD0_NEOID</name>
<evidence type="ECO:0000256" key="3">
    <source>
        <dbReference type="ARBA" id="ARBA00023125"/>
    </source>
</evidence>
<keyword evidence="8" id="KW-1185">Reference proteome</keyword>
<dbReference type="GO" id="GO:0140664">
    <property type="term" value="F:ATP-dependent DNA damage sensor activity"/>
    <property type="evidence" value="ECO:0007669"/>
    <property type="project" value="InterPro"/>
</dbReference>